<dbReference type="EMBL" id="RCDC01000004">
    <property type="protein sequence ID" value="RLK56232.1"/>
    <property type="molecule type" value="Genomic_DNA"/>
</dbReference>
<dbReference type="RefSeq" id="WP_121037196.1">
    <property type="nucleotide sequence ID" value="NZ_RCDC01000004.1"/>
</dbReference>
<accession>A0A498CRL6</accession>
<dbReference type="Proteomes" id="UP000274786">
    <property type="component" value="Unassembled WGS sequence"/>
</dbReference>
<gene>
    <name evidence="1" type="ORF">BCL79_0615</name>
</gene>
<dbReference type="AlphaFoldDB" id="A0A498CRL6"/>
<dbReference type="OrthoDB" id="6054504at2"/>
<protein>
    <submittedName>
        <fullName evidence="1">Uncharacterized protein</fullName>
    </submittedName>
</protein>
<sequence>MGQFIPIALAVAGTAMQQQETQNVLRKQDEATAQGLLSQSRKQQDVDRRVNDEISNVAASTAQDERAQRLGQYMETLRRGQRQTDGSFGSPVGGTAFQADSAAARTGAADSAQTTAGLMSRIDAPQMQRQGEAFGYGNLATDIGLAARESAGQRYIDQLRLRQIRRRPEVDLIAGGLTAAGGAMAGGGGMAGAASSPQLGANYYGVYDPMTMGRA</sequence>
<evidence type="ECO:0000313" key="1">
    <source>
        <dbReference type="EMBL" id="RLK56232.1"/>
    </source>
</evidence>
<evidence type="ECO:0000313" key="2">
    <source>
        <dbReference type="Proteomes" id="UP000274786"/>
    </source>
</evidence>
<reference evidence="1 2" key="1">
    <citation type="submission" date="2018-10" db="EMBL/GenBank/DDBJ databases">
        <title>Comparative analysis of microorganisms from saline springs in Andes Mountain Range, Colombia.</title>
        <authorList>
            <person name="Rubin E."/>
        </authorList>
    </citation>
    <scope>NUCLEOTIDE SEQUENCE [LARGE SCALE GENOMIC DNA]</scope>
    <source>
        <strain evidence="1 2">USBA GBX 843</strain>
    </source>
</reference>
<name>A0A498CRL6_9GAMM</name>
<proteinExistence type="predicted"/>
<comment type="caution">
    <text evidence="1">The sequence shown here is derived from an EMBL/GenBank/DDBJ whole genome shotgun (WGS) entry which is preliminary data.</text>
</comment>
<organism evidence="1 2">
    <name type="scientific">Stenotrophomonas rhizophila</name>
    <dbReference type="NCBI Taxonomy" id="216778"/>
    <lineage>
        <taxon>Bacteria</taxon>
        <taxon>Pseudomonadati</taxon>
        <taxon>Pseudomonadota</taxon>
        <taxon>Gammaproteobacteria</taxon>
        <taxon>Lysobacterales</taxon>
        <taxon>Lysobacteraceae</taxon>
        <taxon>Stenotrophomonas</taxon>
    </lineage>
</organism>